<feature type="region of interest" description="Disordered" evidence="1">
    <location>
        <begin position="99"/>
        <end position="134"/>
    </location>
</feature>
<comment type="caution">
    <text evidence="3">The sequence shown here is derived from an EMBL/GenBank/DDBJ whole genome shotgun (WGS) entry which is preliminary data.</text>
</comment>
<accession>A0ABQ5QN07</accession>
<dbReference type="CDD" id="cd00093">
    <property type="entry name" value="HTH_XRE"/>
    <property type="match status" value="1"/>
</dbReference>
<dbReference type="SUPFAM" id="SSF47413">
    <property type="entry name" value="lambda repressor-like DNA-binding domains"/>
    <property type="match status" value="1"/>
</dbReference>
<feature type="domain" description="HTH cro/C1-type" evidence="2">
    <location>
        <begin position="40"/>
        <end position="97"/>
    </location>
</feature>
<dbReference type="InterPro" id="IPR010982">
    <property type="entry name" value="Lambda_DNA-bd_dom_sf"/>
</dbReference>
<name>A0ABQ5QN07_9ACTN</name>
<dbReference type="Pfam" id="PF01381">
    <property type="entry name" value="HTH_3"/>
    <property type="match status" value="1"/>
</dbReference>
<dbReference type="Gene3D" id="1.10.260.40">
    <property type="entry name" value="lambda repressor-like DNA-binding domains"/>
    <property type="match status" value="1"/>
</dbReference>
<proteinExistence type="predicted"/>
<keyword evidence="4" id="KW-1185">Reference proteome</keyword>
<dbReference type="InterPro" id="IPR001387">
    <property type="entry name" value="Cro/C1-type_HTH"/>
</dbReference>
<evidence type="ECO:0000259" key="2">
    <source>
        <dbReference type="PROSITE" id="PS50943"/>
    </source>
</evidence>
<protein>
    <recommendedName>
        <fullName evidence="2">HTH cro/C1-type domain-containing protein</fullName>
    </recommendedName>
</protein>
<evidence type="ECO:0000256" key="1">
    <source>
        <dbReference type="SAM" id="MobiDB-lite"/>
    </source>
</evidence>
<sequence length="134" mass="14332">MTTSMFWADLARDLEDPDFLREYIKESVRIATTDAVINALDEARVLAGLSKAELARTIGAEPAVVRRLFSSGNANPTLGTLAEVAAALGLRISVEPLPPADREAVTEPLRAGRPSTTTAIRAAEMRGHRPPPTA</sequence>
<evidence type="ECO:0000313" key="4">
    <source>
        <dbReference type="Proteomes" id="UP001144280"/>
    </source>
</evidence>
<organism evidence="3 4">
    <name type="scientific">Phytohabitans aurantiacus</name>
    <dbReference type="NCBI Taxonomy" id="3016789"/>
    <lineage>
        <taxon>Bacteria</taxon>
        <taxon>Bacillati</taxon>
        <taxon>Actinomycetota</taxon>
        <taxon>Actinomycetes</taxon>
        <taxon>Micromonosporales</taxon>
        <taxon>Micromonosporaceae</taxon>
    </lineage>
</organism>
<dbReference type="EMBL" id="BSDI01000004">
    <property type="protein sequence ID" value="GLH95642.1"/>
    <property type="molecule type" value="Genomic_DNA"/>
</dbReference>
<dbReference type="RefSeq" id="WP_281892679.1">
    <property type="nucleotide sequence ID" value="NZ_BSDI01000004.1"/>
</dbReference>
<gene>
    <name evidence="3" type="ORF">Pa4123_09140</name>
</gene>
<dbReference type="Proteomes" id="UP001144280">
    <property type="component" value="Unassembled WGS sequence"/>
</dbReference>
<dbReference type="SMART" id="SM00530">
    <property type="entry name" value="HTH_XRE"/>
    <property type="match status" value="1"/>
</dbReference>
<reference evidence="3" key="1">
    <citation type="submission" date="2022-12" db="EMBL/GenBank/DDBJ databases">
        <title>New Phytohabitans aurantiacus sp. RD004123 nov., an actinomycete isolated from soil.</title>
        <authorList>
            <person name="Triningsih D.W."/>
            <person name="Harunari E."/>
            <person name="Igarashi Y."/>
        </authorList>
    </citation>
    <scope>NUCLEOTIDE SEQUENCE</scope>
    <source>
        <strain evidence="3">RD004123</strain>
    </source>
</reference>
<evidence type="ECO:0000313" key="3">
    <source>
        <dbReference type="EMBL" id="GLH95642.1"/>
    </source>
</evidence>
<dbReference type="PROSITE" id="PS50943">
    <property type="entry name" value="HTH_CROC1"/>
    <property type="match status" value="1"/>
</dbReference>